<evidence type="ECO:0000256" key="1">
    <source>
        <dbReference type="ARBA" id="ARBA00022801"/>
    </source>
</evidence>
<evidence type="ECO:0000313" key="7">
    <source>
        <dbReference type="EMBL" id="CAF9940133.1"/>
    </source>
</evidence>
<evidence type="ECO:0000256" key="5">
    <source>
        <dbReference type="ARBA" id="ARBA00048204"/>
    </source>
</evidence>
<dbReference type="AlphaFoldDB" id="A0A8H3J419"/>
<evidence type="ECO:0000256" key="2">
    <source>
        <dbReference type="ARBA" id="ARBA00035119"/>
    </source>
</evidence>
<keyword evidence="1 6" id="KW-0378">Hydrolase</keyword>
<comment type="similarity">
    <text evidence="2 6">Belongs to the QNG1 protein family.</text>
</comment>
<evidence type="ECO:0000256" key="4">
    <source>
        <dbReference type="ARBA" id="ARBA00035393"/>
    </source>
</evidence>
<comment type="caution">
    <text evidence="7">The sequence shown here is derived from an EMBL/GenBank/DDBJ whole genome shotgun (WGS) entry which is preliminary data.</text>
</comment>
<protein>
    <recommendedName>
        <fullName evidence="3 6">Queuosine 5'-phosphate N-glycosylase/hydrolase</fullName>
        <ecNumber evidence="6">3.2.2.-</ecNumber>
    </recommendedName>
    <alternativeName>
        <fullName evidence="4 6">Queuosine-nucleotide N-glycosylase/hydrolase</fullName>
    </alternativeName>
</protein>
<dbReference type="Pfam" id="PF10343">
    <property type="entry name" value="Q_salvage"/>
    <property type="match status" value="1"/>
</dbReference>
<accession>A0A8H3J419</accession>
<organism evidence="7 8">
    <name type="scientific">Heterodermia speciosa</name>
    <dbReference type="NCBI Taxonomy" id="116794"/>
    <lineage>
        <taxon>Eukaryota</taxon>
        <taxon>Fungi</taxon>
        <taxon>Dikarya</taxon>
        <taxon>Ascomycota</taxon>
        <taxon>Pezizomycotina</taxon>
        <taxon>Lecanoromycetes</taxon>
        <taxon>OSLEUM clade</taxon>
        <taxon>Lecanoromycetidae</taxon>
        <taxon>Caliciales</taxon>
        <taxon>Physciaceae</taxon>
        <taxon>Heterodermia</taxon>
    </lineage>
</organism>
<gene>
    <name evidence="7" type="ORF">HETSPECPRED_002174</name>
</gene>
<evidence type="ECO:0000256" key="3">
    <source>
        <dbReference type="ARBA" id="ARBA00035306"/>
    </source>
</evidence>
<reference evidence="7" key="1">
    <citation type="submission" date="2021-03" db="EMBL/GenBank/DDBJ databases">
        <authorList>
            <person name="Tagirdzhanova G."/>
        </authorList>
    </citation>
    <scope>NUCLEOTIDE SEQUENCE</scope>
</reference>
<dbReference type="GO" id="GO:0016787">
    <property type="term" value="F:hydrolase activity"/>
    <property type="evidence" value="ECO:0007669"/>
    <property type="project" value="UniProtKB-KW"/>
</dbReference>
<dbReference type="PANTHER" id="PTHR21314">
    <property type="entry name" value="QUEUOSINE 5'-PHOSPHATE N-GLYCOSYLASE_HYDROLASE-RELATED"/>
    <property type="match status" value="1"/>
</dbReference>
<dbReference type="InterPro" id="IPR019438">
    <property type="entry name" value="Q_salvage"/>
</dbReference>
<comment type="catalytic activity">
    <reaction evidence="5 6">
        <text>queuosine 5'-phosphate + H2O = queuine + D-ribose 5-phosphate</text>
        <dbReference type="Rhea" id="RHEA:75387"/>
        <dbReference type="ChEBI" id="CHEBI:15377"/>
        <dbReference type="ChEBI" id="CHEBI:17433"/>
        <dbReference type="ChEBI" id="CHEBI:78346"/>
        <dbReference type="ChEBI" id="CHEBI:194371"/>
    </reaction>
    <physiologicalReaction direction="left-to-right" evidence="5 6">
        <dbReference type="Rhea" id="RHEA:75388"/>
    </physiologicalReaction>
</comment>
<dbReference type="OrthoDB" id="416777at2759"/>
<dbReference type="GO" id="GO:0006400">
    <property type="term" value="P:tRNA modification"/>
    <property type="evidence" value="ECO:0007669"/>
    <property type="project" value="TreeGrafter"/>
</dbReference>
<name>A0A8H3J419_9LECA</name>
<proteinExistence type="inferred from homology"/>
<dbReference type="PANTHER" id="PTHR21314:SF0">
    <property type="entry name" value="QUEUOSINE 5'-PHOSPHATE N-GLYCOSYLASE_HYDROLASE"/>
    <property type="match status" value="1"/>
</dbReference>
<keyword evidence="8" id="KW-1185">Reference proteome</keyword>
<dbReference type="EMBL" id="CAJPDS010000146">
    <property type="protein sequence ID" value="CAF9940133.1"/>
    <property type="molecule type" value="Genomic_DNA"/>
</dbReference>
<evidence type="ECO:0000313" key="8">
    <source>
        <dbReference type="Proteomes" id="UP000664521"/>
    </source>
</evidence>
<dbReference type="EC" id="3.2.2.-" evidence="6"/>
<comment type="function">
    <text evidence="6">Catalyzes the hydrolysis of queuosine 5'-phosphate, releasing the nucleobase queuine (q). Is required for salvage of queuine from exogenous queuosine (Q) that is imported and then converted to queuosine 5'-phosphate intracellularly.</text>
</comment>
<dbReference type="Proteomes" id="UP000664521">
    <property type="component" value="Unassembled WGS sequence"/>
</dbReference>
<sequence length="366" mass="42046">MSDDEPDLELLALLQKSLGLNGVSAVGPAETRVLESAEYVYNNSIDVALDMRGTKAAASTIWQLMHEKEYSFKQWTEHELHPKSKDKSTVDFIFVLDLLNFCFWSDSDAEQRFAIEYKGRRWTGYWSLVAALQRALDEETPIASPAYWGSQCQDCMKQTLSHVFRSATAEEIPLLDERISCVREAGQVLLDQFEGTFTTCIERAKGSAAALVNIIVENFPCFRDEARFEGKTIRFYKRAQILVADLWACFEGQSYGNFHDIDKITMFADYRIPQMLNSLGCLQYSPSLDHHIRQRKPIDSGHSWEIQLRGCSIWCVELIRREIVHHHPKAHVNAILIDFFLYDTIKAQEADGIIAIPHHRTRSIWY</sequence>
<evidence type="ECO:0000256" key="6">
    <source>
        <dbReference type="RuleBase" id="RU365002"/>
    </source>
</evidence>